<organism evidence="1 2">
    <name type="scientific">Mitosporidium daphniae</name>
    <dbReference type="NCBI Taxonomy" id="1485682"/>
    <lineage>
        <taxon>Eukaryota</taxon>
        <taxon>Fungi</taxon>
        <taxon>Fungi incertae sedis</taxon>
        <taxon>Microsporidia</taxon>
        <taxon>Mitosporidium</taxon>
    </lineage>
</organism>
<dbReference type="Proteomes" id="UP000029725">
    <property type="component" value="Unassembled WGS sequence"/>
</dbReference>
<reference evidence="1 2" key="1">
    <citation type="submission" date="2014-04" db="EMBL/GenBank/DDBJ databases">
        <title>A new species of microsporidia sheds light on the evolution of extreme parasitism.</title>
        <authorList>
            <person name="Haag K.L."/>
            <person name="James T.Y."/>
            <person name="Larsson R."/>
            <person name="Schaer T.M."/>
            <person name="Refardt D."/>
            <person name="Pombert J.-F."/>
            <person name="Ebert D."/>
        </authorList>
    </citation>
    <scope>NUCLEOTIDE SEQUENCE [LARGE SCALE GENOMIC DNA]</scope>
    <source>
        <strain evidence="1 2">UGP3</strain>
        <tissue evidence="1">Spores</tissue>
    </source>
</reference>
<dbReference type="HOGENOM" id="CLU_2278133_0_0_1"/>
<dbReference type="VEuPathDB" id="MicrosporidiaDB:DI09_15p320"/>
<gene>
    <name evidence="1" type="ORF">DI09_15p320</name>
</gene>
<accession>A0A098VUD2</accession>
<proteinExistence type="predicted"/>
<name>A0A098VUD2_9MICR</name>
<dbReference type="RefSeq" id="XP_013238992.1">
    <property type="nucleotide sequence ID" value="XM_013383538.1"/>
</dbReference>
<keyword evidence="2" id="KW-1185">Reference proteome</keyword>
<dbReference type="AlphaFoldDB" id="A0A098VUD2"/>
<protein>
    <submittedName>
        <fullName evidence="1">Uncharacterized protein</fullName>
    </submittedName>
</protein>
<comment type="caution">
    <text evidence="1">The sequence shown here is derived from an EMBL/GenBank/DDBJ whole genome shotgun (WGS) entry which is preliminary data.</text>
</comment>
<evidence type="ECO:0000313" key="1">
    <source>
        <dbReference type="EMBL" id="KGG52565.1"/>
    </source>
</evidence>
<sequence length="102" mass="11203">MCSDLTADADLENAALMSVRVKWEDPSHILGIKFFEHLLERTLTSYDGILCGAAIITILSFDEGNQKAAISIVPQSKASNLKCALYFLTSYQGIKCRAFIDA</sequence>
<dbReference type="EMBL" id="JMKJ01000066">
    <property type="protein sequence ID" value="KGG52565.1"/>
    <property type="molecule type" value="Genomic_DNA"/>
</dbReference>
<dbReference type="GeneID" id="25258560"/>
<evidence type="ECO:0000313" key="2">
    <source>
        <dbReference type="Proteomes" id="UP000029725"/>
    </source>
</evidence>